<dbReference type="EMBL" id="CP029508">
    <property type="protein sequence ID" value="AYU76567.1"/>
    <property type="molecule type" value="Genomic_DNA"/>
</dbReference>
<keyword evidence="3" id="KW-1185">Reference proteome</keyword>
<dbReference type="VEuPathDB" id="TriTrypDB:LdCL_090019000"/>
<feature type="compositionally biased region" description="Low complexity" evidence="1">
    <location>
        <begin position="1243"/>
        <end position="1262"/>
    </location>
</feature>
<feature type="compositionally biased region" description="Polar residues" evidence="1">
    <location>
        <begin position="103"/>
        <end position="120"/>
    </location>
</feature>
<protein>
    <submittedName>
        <fullName evidence="2">Uncharacterized protein</fullName>
    </submittedName>
</protein>
<evidence type="ECO:0000313" key="3">
    <source>
        <dbReference type="Proteomes" id="UP000274082"/>
    </source>
</evidence>
<feature type="region of interest" description="Disordered" evidence="1">
    <location>
        <begin position="1234"/>
        <end position="1269"/>
    </location>
</feature>
<feature type="compositionally biased region" description="Polar residues" evidence="1">
    <location>
        <begin position="1428"/>
        <end position="1439"/>
    </location>
</feature>
<reference evidence="2 3" key="1">
    <citation type="journal article" date="2018" name="Sci. Rep.">
        <title>A complete Leishmania donovani reference genome identifies novel genetic variations associated with virulence.</title>
        <authorList>
            <person name="Lypaczewski P."/>
            <person name="Hoshizaki J."/>
            <person name="Zhang W.-W."/>
            <person name="McCall L.-I."/>
            <person name="Torcivia-Rodriguez J."/>
            <person name="Simonyan V."/>
            <person name="Kaur A."/>
            <person name="Dewar K."/>
            <person name="Matlashewski G."/>
        </authorList>
    </citation>
    <scope>NUCLEOTIDE SEQUENCE [LARGE SCALE GENOMIC DNA]</scope>
    <source>
        <strain evidence="2 3">LdCL</strain>
    </source>
</reference>
<organism evidence="2 3">
    <name type="scientific">Leishmania donovani</name>
    <dbReference type="NCBI Taxonomy" id="5661"/>
    <lineage>
        <taxon>Eukaryota</taxon>
        <taxon>Discoba</taxon>
        <taxon>Euglenozoa</taxon>
        <taxon>Kinetoplastea</taxon>
        <taxon>Metakinetoplastina</taxon>
        <taxon>Trypanosomatida</taxon>
        <taxon>Trypanosomatidae</taxon>
        <taxon>Leishmaniinae</taxon>
        <taxon>Leishmania</taxon>
    </lineage>
</organism>
<evidence type="ECO:0000256" key="1">
    <source>
        <dbReference type="SAM" id="MobiDB-lite"/>
    </source>
</evidence>
<proteinExistence type="predicted"/>
<feature type="compositionally biased region" description="Polar residues" evidence="1">
    <location>
        <begin position="912"/>
        <end position="922"/>
    </location>
</feature>
<gene>
    <name evidence="2" type="ORF">LdCL_090019000</name>
</gene>
<evidence type="ECO:0000313" key="2">
    <source>
        <dbReference type="EMBL" id="AYU76567.1"/>
    </source>
</evidence>
<dbReference type="Proteomes" id="UP000274082">
    <property type="component" value="Chromosome 9"/>
</dbReference>
<dbReference type="InterPro" id="IPR036770">
    <property type="entry name" value="Ankyrin_rpt-contain_sf"/>
</dbReference>
<feature type="compositionally biased region" description="Polar residues" evidence="1">
    <location>
        <begin position="231"/>
        <end position="243"/>
    </location>
</feature>
<feature type="region of interest" description="Disordered" evidence="1">
    <location>
        <begin position="218"/>
        <end position="243"/>
    </location>
</feature>
<dbReference type="InterPro" id="IPR002110">
    <property type="entry name" value="Ankyrin_rpt"/>
</dbReference>
<feature type="region of interest" description="Disordered" evidence="1">
    <location>
        <begin position="896"/>
        <end position="927"/>
    </location>
</feature>
<feature type="region of interest" description="Disordered" evidence="1">
    <location>
        <begin position="1427"/>
        <end position="1460"/>
    </location>
</feature>
<dbReference type="VEuPathDB" id="TriTrypDB:LDHU3_09.1500"/>
<accession>A0A3Q8I8M5</accession>
<dbReference type="VEuPathDB" id="TriTrypDB:LdBPK_091260.1"/>
<name>A0A3Q8I8M5_LEIDO</name>
<dbReference type="SMART" id="SM00248">
    <property type="entry name" value="ANK"/>
    <property type="match status" value="1"/>
</dbReference>
<dbReference type="OrthoDB" id="262489at2759"/>
<feature type="region of interest" description="Disordered" evidence="1">
    <location>
        <begin position="66"/>
        <end position="120"/>
    </location>
</feature>
<dbReference type="Gene3D" id="1.25.40.20">
    <property type="entry name" value="Ankyrin repeat-containing domain"/>
    <property type="match status" value="1"/>
</dbReference>
<sequence>MRDDVVDVPSSAASLLEAAKKWLACTPWEAPQGAAGEPTAATVLCELVELSRLRHLLYTATARRAEQQPAPYGTESPSASPKAADDSAEASSNIDALRRGRQQHTSSPCPTPTSNAQMTRTAVRQRFKQLLKRSSASVQALYRATRKTDLILSSKTSKATSTAPAAPTSFACVADIDAADVFWALVLYVSAALCWRQRRFLAAQRRADACVEDVVSSSRDTSESHPLRPHVSSQPSRQESAHSSLSSTVDYFTGHTPRDTAARHGAGGGAGADFSSALRSHYALGKTAADNAPFSRCRRVLERLLPLLESRLSEAQLWRQPSLLAALDVLARGFAMAEGRVHALSSRSGMGTAARCPLCYAAALDNELAVEAFLHLRCYAAAYQGAEDVAEDAGAQHGRQRGETRNGFDRAELSSCEVGWVAACRIALWNNCRASLMRLCCPPLFCTATWWPHQEACERARCRRYALLEALWISWWRAETWLASGPSSPEITSTRAAISRDAAARWRSALLFMQVVLPAAEAAAREPGAEDCGVEGGAAEKHPNSQRANLRALLAHLVQLPIVTELMQQVLRPHQDEKCERIHTAGARNCGASGTVFHWLSQQGDVPLLTLLCHTLDGRTAAITAGKAPVGRPAAAAEAAAGHADRAYIIQLGAAHARGESVGDYRRHRAALPAPEAAASGAVASIGGPVSQPAPTDPGRGLCSSVSVWGLHLMDTLGQNALDVACRRQHLPCVRLLLQAGLSPNSLATLVSDKCVDSLPLPLLRLLYDPSFLEGADGSRSTPHMGLAERLRQPTCPAAAASRTLAQLAFRLWTEKVQQLSMVPQAADGEGFVLDQWLSAYTRCQAAQDRVLRSAMAALEFDAYEPMARLVVLSVLTRKLNDWLATAPSSVRFGASDSPVGTSGSVRGDAASSRSTPTVSQPQPAPPSLWQLRLQHTVALRLYTQLTCPLGRALLRRAVDARCAVCDALAAREDRAASALLAASAVMSAPSTAEAASVGDEGAEVAKRDAVVLSPEASVPLPPGASSLALSEPVKSRQELQGLYERVLADAHTLDARLVAEHQQRMCAMVARGGSEGHCRHGGTHPRHLRASLVATHGVATVLRGRHHEHRTCAMRHSHRSSSAHDDEVCALYALAVIPSAEALQSARWETSTKRCSVEPQQPHHTTPGVRRVVEPTLWTFTSAPQQIWLRLPDGVDLDRLLRENDGGGFGVVADDVPLTAPVQRGDLVTFRCSSGGDGAGRSAGISARAAQQQQQQQQQGARAEERRHSPQFVVQQVFSERRTLPYLVWKSVTAEDKDLQHQPPPASLVLPYAVAAGTPAWTVPHRAAPRSTSGATDPRQDSITLHACCLPVSYVARMTSAQLHDRHPLDWLLQTRRAANSSPSASESGLADVLTTLQWSATWTARWAQTVWAGHQPCWLEERMRATNDSSDASQGHGDSSRECRTHSSSRSPDCCTGDGGRDVVHLTDPFYTFDDADAADGRDNFAVDGGRRSLRVLRTLTSGDTAPHEAQRLSAEVDWPSRAEGCSAVVTADVVLGSATVV</sequence>